<protein>
    <submittedName>
        <fullName evidence="1">Uncharacterized protein</fullName>
    </submittedName>
</protein>
<dbReference type="EMBL" id="JACEFI010000002">
    <property type="protein sequence ID" value="KAH0601093.1"/>
    <property type="molecule type" value="Genomic_DNA"/>
</dbReference>
<organism evidence="1 2">
    <name type="scientific">Metarhizium humberi</name>
    <dbReference type="NCBI Taxonomy" id="2596975"/>
    <lineage>
        <taxon>Eukaryota</taxon>
        <taxon>Fungi</taxon>
        <taxon>Dikarya</taxon>
        <taxon>Ascomycota</taxon>
        <taxon>Pezizomycotina</taxon>
        <taxon>Sordariomycetes</taxon>
        <taxon>Hypocreomycetidae</taxon>
        <taxon>Hypocreales</taxon>
        <taxon>Clavicipitaceae</taxon>
        <taxon>Metarhizium</taxon>
    </lineage>
</organism>
<evidence type="ECO:0000313" key="2">
    <source>
        <dbReference type="Proteomes" id="UP000764110"/>
    </source>
</evidence>
<sequence length="222" mass="24597">MRSTAYLTVFESAAWALTLKIIDMADIVNLDNRKDGAVWTRPSDPDLILGVDGCCFKDEHMFARCNSSSLACKSGVTPGAGWFLDDGRESRDCRRARAEGRGQRAKACQGQIMTDDGGARAMCADDIWIVVLRTEHYCYGWKGRDPGGGGAVNAPRYGVPTCTHEVPGKYRAGARDKLREAAQESQERSERRAQRDGEVVWWLCVHVPNLPIQCFECPHMLG</sequence>
<dbReference type="AlphaFoldDB" id="A0A9P8MIQ2"/>
<gene>
    <name evidence="1" type="ORF">MHUMG1_02094</name>
</gene>
<comment type="caution">
    <text evidence="1">The sequence shown here is derived from an EMBL/GenBank/DDBJ whole genome shotgun (WGS) entry which is preliminary data.</text>
</comment>
<evidence type="ECO:0000313" key="1">
    <source>
        <dbReference type="EMBL" id="KAH0601093.1"/>
    </source>
</evidence>
<dbReference type="Proteomes" id="UP000764110">
    <property type="component" value="Unassembled WGS sequence"/>
</dbReference>
<accession>A0A9P8MIQ2</accession>
<reference evidence="1 2" key="1">
    <citation type="submission" date="2020-07" db="EMBL/GenBank/DDBJ databases">
        <title>Metarhizium humberi genome.</title>
        <authorList>
            <person name="Lysoe E."/>
        </authorList>
    </citation>
    <scope>NUCLEOTIDE SEQUENCE [LARGE SCALE GENOMIC DNA]</scope>
    <source>
        <strain evidence="1 2">ESALQ1638</strain>
    </source>
</reference>
<name>A0A9P8MIQ2_9HYPO</name>
<proteinExistence type="predicted"/>
<keyword evidence="2" id="KW-1185">Reference proteome</keyword>